<proteinExistence type="predicted"/>
<gene>
    <name evidence="3" type="ORF">R53529_LOCUS2299</name>
    <name evidence="2" type="ORF">R53530_LOCUS2328</name>
</gene>
<evidence type="ECO:0000313" key="3">
    <source>
        <dbReference type="EMBL" id="CAI3960760.1"/>
    </source>
</evidence>
<comment type="caution">
    <text evidence="2">The sequence shown here is derived from an EMBL/GenBank/DDBJ whole genome shotgun (WGS) entry which is preliminary data.</text>
</comment>
<dbReference type="Proteomes" id="UP001154255">
    <property type="component" value="Unassembled WGS sequence"/>
</dbReference>
<evidence type="ECO:0000313" key="2">
    <source>
        <dbReference type="EMBL" id="CAI3959334.1"/>
    </source>
</evidence>
<evidence type="ECO:0000313" key="4">
    <source>
        <dbReference type="Proteomes" id="UP001154255"/>
    </source>
</evidence>
<keyword evidence="5" id="KW-1185">Reference proteome</keyword>
<feature type="domain" description="Baseplate protein J-like barrel" evidence="1">
    <location>
        <begin position="121"/>
        <end position="191"/>
    </location>
</feature>
<dbReference type="AlphaFoldDB" id="A0A9W4X7V4"/>
<reference evidence="2" key="1">
    <citation type="submission" date="2022-10" db="EMBL/GenBank/DDBJ databases">
        <authorList>
            <person name="Botero Cardona J."/>
        </authorList>
    </citation>
    <scope>NUCLEOTIDE SEQUENCE</scope>
    <source>
        <strain evidence="2">LMG 31819</strain>
        <strain evidence="3">R-53529</strain>
    </source>
</reference>
<organism evidence="2 4">
    <name type="scientific">Commensalibacter communis</name>
    <dbReference type="NCBI Taxonomy" id="2972786"/>
    <lineage>
        <taxon>Bacteria</taxon>
        <taxon>Pseudomonadati</taxon>
        <taxon>Pseudomonadota</taxon>
        <taxon>Alphaproteobacteria</taxon>
        <taxon>Acetobacterales</taxon>
        <taxon>Acetobacteraceae</taxon>
    </lineage>
</organism>
<accession>A0A9W4X7V4</accession>
<dbReference type="RefSeq" id="WP_271790713.1">
    <property type="nucleotide sequence ID" value="NZ_CAMXCM010000013.1"/>
</dbReference>
<dbReference type="InterPro" id="IPR006949">
    <property type="entry name" value="Barrel_Baseplate_J-like"/>
</dbReference>
<protein>
    <submittedName>
        <fullName evidence="2">Uncharacterized phage protein gp47/JayE (JayE)</fullName>
    </submittedName>
</protein>
<dbReference type="EMBL" id="CAMXCM010000013">
    <property type="protein sequence ID" value="CAI3959334.1"/>
    <property type="molecule type" value="Genomic_DNA"/>
</dbReference>
<dbReference type="Proteomes" id="UP001154259">
    <property type="component" value="Unassembled WGS sequence"/>
</dbReference>
<evidence type="ECO:0000259" key="1">
    <source>
        <dbReference type="Pfam" id="PF04865"/>
    </source>
</evidence>
<dbReference type="EMBL" id="CAMXCS010000013">
    <property type="protein sequence ID" value="CAI3960760.1"/>
    <property type="molecule type" value="Genomic_DNA"/>
</dbReference>
<evidence type="ECO:0000313" key="5">
    <source>
        <dbReference type="Proteomes" id="UP001154259"/>
    </source>
</evidence>
<sequence length="430" mass="47104">MSNINIETNVPEIEWSENGITLPEEDKILDGVIQDFQNAFENKLKFYNKEGEFLLSTPQGQLVTSISAIISDRNRLLAYYVNQVDPSYAMGRMQDGIGRIYFIERKPATYTEVVGLCRGGGANVVIPQGTPVKDKAGNVYAAKQDYTIGDVGTVEATFVCNKPGAIECPANSIDMYQRIAGWDSVENPKAGVVGRNVESQAQFEQRRRQSVAGNSVNSVDSIMADLLKLTDANGSPICQDAYVTENSLGEAIINGNVTLKPHSIFVCVAALDSFDNQQAIAKSIWRKKPPGCAMNGDVTVEISDDTKDDDGQPLYSTPPTYQMTYQYAVDVSIYFNIVMTRSQDQPKNAEALIKDAVYNAFIGEDGSIRPRIGSKILSSDFLRSVLALGNWARVTSIQIARGGNFDNKVSMGINEMPSLTKDHIKVTFNG</sequence>
<name>A0A9W4X7V4_9PROT</name>
<dbReference type="Pfam" id="PF04865">
    <property type="entry name" value="Baseplate_J"/>
    <property type="match status" value="1"/>
</dbReference>